<name>E3JQN7_PUCGT</name>
<keyword evidence="1" id="KW-0489">Methyltransferase</keyword>
<dbReference type="InterPro" id="IPR015353">
    <property type="entry name" value="Rubisco_LSMT_subst-bd"/>
</dbReference>
<dbReference type="Pfam" id="PF09273">
    <property type="entry name" value="Rubis-subs-bind"/>
    <property type="match status" value="1"/>
</dbReference>
<dbReference type="PANTHER" id="PTHR13271">
    <property type="entry name" value="UNCHARACTERIZED PUTATIVE METHYLTRANSFERASE"/>
    <property type="match status" value="1"/>
</dbReference>
<dbReference type="GO" id="GO:0016279">
    <property type="term" value="F:protein-lysine N-methyltransferase activity"/>
    <property type="evidence" value="ECO:0000318"/>
    <property type="project" value="GO_Central"/>
</dbReference>
<dbReference type="InParanoid" id="E3JQN7"/>
<dbReference type="PROSITE" id="PS50280">
    <property type="entry name" value="SET"/>
    <property type="match status" value="1"/>
</dbReference>
<dbReference type="EMBL" id="DS178262">
    <property type="protein sequence ID" value="EFP74686.2"/>
    <property type="molecule type" value="Genomic_DNA"/>
</dbReference>
<dbReference type="AlphaFoldDB" id="E3JQN7"/>
<dbReference type="GeneID" id="10546488"/>
<dbReference type="Gene3D" id="3.90.1420.10">
    <property type="entry name" value="Rubisco LSMT, substrate-binding domain"/>
    <property type="match status" value="1"/>
</dbReference>
<dbReference type="InterPro" id="IPR036464">
    <property type="entry name" value="Rubisco_LSMT_subst-bd_sf"/>
</dbReference>
<dbReference type="InterPro" id="IPR050600">
    <property type="entry name" value="SETD3_SETD6_MTase"/>
</dbReference>
<dbReference type="eggNOG" id="KOG1338">
    <property type="taxonomic scope" value="Eukaryota"/>
</dbReference>
<dbReference type="RefSeq" id="XP_003307692.2">
    <property type="nucleotide sequence ID" value="XM_003307644.2"/>
</dbReference>
<keyword evidence="6" id="KW-1185">Reference proteome</keyword>
<reference evidence="6" key="2">
    <citation type="journal article" date="2011" name="Proc. Natl. Acad. Sci. U.S.A.">
        <title>Obligate biotrophy features unraveled by the genomic analysis of rust fungi.</title>
        <authorList>
            <person name="Duplessis S."/>
            <person name="Cuomo C.A."/>
            <person name="Lin Y.-C."/>
            <person name="Aerts A."/>
            <person name="Tisserant E."/>
            <person name="Veneault-Fourrey C."/>
            <person name="Joly D.L."/>
            <person name="Hacquard S."/>
            <person name="Amselem J."/>
            <person name="Cantarel B.L."/>
            <person name="Chiu R."/>
            <person name="Coutinho P.M."/>
            <person name="Feau N."/>
            <person name="Field M."/>
            <person name="Frey P."/>
            <person name="Gelhaye E."/>
            <person name="Goldberg J."/>
            <person name="Grabherr M.G."/>
            <person name="Kodira C.D."/>
            <person name="Kohler A."/>
            <person name="Kuees U."/>
            <person name="Lindquist E.A."/>
            <person name="Lucas S.M."/>
            <person name="Mago R."/>
            <person name="Mauceli E."/>
            <person name="Morin E."/>
            <person name="Murat C."/>
            <person name="Pangilinan J.L."/>
            <person name="Park R."/>
            <person name="Pearson M."/>
            <person name="Quesneville H."/>
            <person name="Rouhier N."/>
            <person name="Sakthikumar S."/>
            <person name="Salamov A.A."/>
            <person name="Schmutz J."/>
            <person name="Selles B."/>
            <person name="Shapiro H."/>
            <person name="Tanguay P."/>
            <person name="Tuskan G.A."/>
            <person name="Henrissat B."/>
            <person name="Van de Peer Y."/>
            <person name="Rouze P."/>
            <person name="Ellis J.G."/>
            <person name="Dodds P.N."/>
            <person name="Schein J.E."/>
            <person name="Zhong S."/>
            <person name="Hamelin R.C."/>
            <person name="Grigoriev I.V."/>
            <person name="Szabo L.J."/>
            <person name="Martin F."/>
        </authorList>
    </citation>
    <scope>NUCLEOTIDE SEQUENCE [LARGE SCALE GENOMIC DNA]</scope>
    <source>
        <strain evidence="6">CRL 75-36-700-3 / race SCCL</strain>
    </source>
</reference>
<protein>
    <recommendedName>
        <fullName evidence="4">SET domain-containing protein</fullName>
    </recommendedName>
</protein>
<gene>
    <name evidence="5" type="ORF">PGTG_00642</name>
</gene>
<feature type="domain" description="SET" evidence="4">
    <location>
        <begin position="93"/>
        <end position="391"/>
    </location>
</feature>
<dbReference type="GO" id="GO:0032259">
    <property type="term" value="P:methylation"/>
    <property type="evidence" value="ECO:0007669"/>
    <property type="project" value="UniProtKB-KW"/>
</dbReference>
<dbReference type="SUPFAM" id="SSF81822">
    <property type="entry name" value="RuBisCo LSMT C-terminal, substrate-binding domain"/>
    <property type="match status" value="1"/>
</dbReference>
<dbReference type="FunCoup" id="E3JQN7">
    <property type="interactions" value="303"/>
</dbReference>
<dbReference type="InterPro" id="IPR001214">
    <property type="entry name" value="SET_dom"/>
</dbReference>
<dbReference type="HOGENOM" id="CLU_017135_0_0_1"/>
<keyword evidence="2" id="KW-0808">Transferase</keyword>
<organism evidence="5 6">
    <name type="scientific">Puccinia graminis f. sp. tritici (strain CRL 75-36-700-3 / race SCCL)</name>
    <name type="common">Black stem rust fungus</name>
    <dbReference type="NCBI Taxonomy" id="418459"/>
    <lineage>
        <taxon>Eukaryota</taxon>
        <taxon>Fungi</taxon>
        <taxon>Dikarya</taxon>
        <taxon>Basidiomycota</taxon>
        <taxon>Pucciniomycotina</taxon>
        <taxon>Pucciniomycetes</taxon>
        <taxon>Pucciniales</taxon>
        <taxon>Pucciniaceae</taxon>
        <taxon>Puccinia</taxon>
    </lineage>
</organism>
<dbReference type="KEGG" id="pgr:PGTG_00642"/>
<reference key="1">
    <citation type="submission" date="2007-01" db="EMBL/GenBank/DDBJ databases">
        <title>The Genome Sequence of Puccinia graminis f. sp. tritici Strain CRL 75-36-700-3.</title>
        <authorList>
            <consortium name="The Broad Institute Genome Sequencing Platform"/>
            <person name="Birren B."/>
            <person name="Lander E."/>
            <person name="Galagan J."/>
            <person name="Nusbaum C."/>
            <person name="Devon K."/>
            <person name="Cuomo C."/>
            <person name="Jaffe D."/>
            <person name="Butler J."/>
            <person name="Alvarez P."/>
            <person name="Gnerre S."/>
            <person name="Grabherr M."/>
            <person name="Mauceli E."/>
            <person name="Brockman W."/>
            <person name="Young S."/>
            <person name="LaButti K."/>
            <person name="Sykes S."/>
            <person name="DeCaprio D."/>
            <person name="Crawford M."/>
            <person name="Koehrsen M."/>
            <person name="Engels R."/>
            <person name="Montgomery P."/>
            <person name="Pearson M."/>
            <person name="Howarth C."/>
            <person name="Larson L."/>
            <person name="White J."/>
            <person name="Zeng Q."/>
            <person name="Kodira C."/>
            <person name="Yandava C."/>
            <person name="Alvarado L."/>
            <person name="O'Leary S."/>
            <person name="Szabo L."/>
            <person name="Dean R."/>
            <person name="Schein J."/>
        </authorList>
    </citation>
    <scope>NUCLEOTIDE SEQUENCE</scope>
    <source>
        <strain>CRL 75-36-700-3</strain>
    </source>
</reference>
<dbReference type="PANTHER" id="PTHR13271:SF34">
    <property type="entry name" value="N-LYSINE METHYLTRANSFERASE SETD6"/>
    <property type="match status" value="1"/>
</dbReference>
<sequence length="622" mass="70585">MRKTVLSLVWTDTFKTAPVSAWVGSENLLPRASRCRSGISREGQKADMFWPKRGPEFLKKFSVRMDISMDSNNSTGPADRRYEKFLEWLRKARGVELEETISAHEFRETGEGWGLIAETEIRKGTTLFSIPRPGPSANSPLLSVQTSRLMAVLSAQERARISRNWLPLLLVLLWERVQAILNPLDPLRWAPYFDTLPEEFDTLMFWNQDELAELTGSTILDKIGKEEVEKDYETVIKPMIESRADLFPVPEGTSWEENYGIAMYHRMGSLVLSRSFHVEASPSNGEDPDEGHDVSMESAHSLVPESVDNGHSTEPIQETLDHHSELGIEGEDEDEDEEREAVEDIAMVPLADLLNAKTGSENARLFYETDCLKMKATRNIKKGEQIYNTYGDPPNSDLLRRYGHVDDPNRFDVVEISIKTCVDVAQSHLSSQSAPMVSSEGLQHRLDWALEMGIDDVFEVATEVERKKNGSPLLPEELTCLLKILLLSGEEFEDHKSKEKLPKPKLNNPDVITLAQKVIDRRMKDYPTSIDEDERLLEGLRSTSRHSRAGDSLNRRIKAIIVRKSEKQILAQLRDSLVQKLGSYQQGQDQNGVHHLQKRKINCDTDLDLNQCQAAIKSRKTH</sequence>
<evidence type="ECO:0000313" key="6">
    <source>
        <dbReference type="Proteomes" id="UP000008783"/>
    </source>
</evidence>
<dbReference type="Proteomes" id="UP000008783">
    <property type="component" value="Unassembled WGS sequence"/>
</dbReference>
<dbReference type="OrthoDB" id="341421at2759"/>
<keyword evidence="3" id="KW-0949">S-adenosyl-L-methionine</keyword>
<dbReference type="Pfam" id="PF00856">
    <property type="entry name" value="SET"/>
    <property type="match status" value="1"/>
</dbReference>
<dbReference type="GO" id="GO:0005634">
    <property type="term" value="C:nucleus"/>
    <property type="evidence" value="ECO:0000318"/>
    <property type="project" value="GO_Central"/>
</dbReference>
<dbReference type="FunFam" id="3.90.1420.10:FF:000013">
    <property type="entry name" value="Ribosomal lysine N-methyltransferase 4"/>
    <property type="match status" value="1"/>
</dbReference>
<dbReference type="Gene3D" id="3.90.1410.10">
    <property type="entry name" value="set domain protein methyltransferase, domain 1"/>
    <property type="match status" value="1"/>
</dbReference>
<evidence type="ECO:0000259" key="4">
    <source>
        <dbReference type="PROSITE" id="PS50280"/>
    </source>
</evidence>
<dbReference type="VEuPathDB" id="FungiDB:PGTG_00642"/>
<evidence type="ECO:0000256" key="3">
    <source>
        <dbReference type="ARBA" id="ARBA00022691"/>
    </source>
</evidence>
<evidence type="ECO:0000313" key="5">
    <source>
        <dbReference type="EMBL" id="EFP74686.2"/>
    </source>
</evidence>
<accession>E3JQN7</accession>
<evidence type="ECO:0000256" key="2">
    <source>
        <dbReference type="ARBA" id="ARBA00022679"/>
    </source>
</evidence>
<dbReference type="InterPro" id="IPR046341">
    <property type="entry name" value="SET_dom_sf"/>
</dbReference>
<dbReference type="SUPFAM" id="SSF82199">
    <property type="entry name" value="SET domain"/>
    <property type="match status" value="1"/>
</dbReference>
<proteinExistence type="predicted"/>
<dbReference type="STRING" id="418459.E3JQN7"/>
<evidence type="ECO:0000256" key="1">
    <source>
        <dbReference type="ARBA" id="ARBA00022603"/>
    </source>
</evidence>